<feature type="transmembrane region" description="Helical" evidence="8">
    <location>
        <begin position="20"/>
        <end position="51"/>
    </location>
</feature>
<reference evidence="9" key="1">
    <citation type="submission" date="2016-10" db="EMBL/GenBank/DDBJ databases">
        <title>Sequence of Gallionella enrichment culture.</title>
        <authorList>
            <person name="Poehlein A."/>
            <person name="Muehling M."/>
            <person name="Daniel R."/>
        </authorList>
    </citation>
    <scope>NUCLEOTIDE SEQUENCE</scope>
</reference>
<keyword evidence="6 8" id="KW-1133">Transmembrane helix</keyword>
<dbReference type="GO" id="GO:0005886">
    <property type="term" value="C:plasma membrane"/>
    <property type="evidence" value="ECO:0007669"/>
    <property type="project" value="TreeGrafter"/>
</dbReference>
<dbReference type="EMBL" id="MLJW01000042">
    <property type="protein sequence ID" value="OIR06624.1"/>
    <property type="molecule type" value="Genomic_DNA"/>
</dbReference>
<evidence type="ECO:0000256" key="7">
    <source>
        <dbReference type="ARBA" id="ARBA00023136"/>
    </source>
</evidence>
<dbReference type="PANTHER" id="PTHR30586:SF0">
    <property type="entry name" value="ION-TRANSLOCATING OXIDOREDUCTASE COMPLEX SUBUNIT E"/>
    <property type="match status" value="1"/>
</dbReference>
<dbReference type="HAMAP" id="MF_00478">
    <property type="entry name" value="RsxE_RnfE"/>
    <property type="match status" value="1"/>
</dbReference>
<feature type="transmembrane region" description="Helical" evidence="8">
    <location>
        <begin position="72"/>
        <end position="92"/>
    </location>
</feature>
<proteinExistence type="inferred from homology"/>
<dbReference type="NCBIfam" id="TIGR01948">
    <property type="entry name" value="rnfE"/>
    <property type="match status" value="1"/>
</dbReference>
<dbReference type="NCBIfam" id="NF009070">
    <property type="entry name" value="PRK12405.1"/>
    <property type="match status" value="1"/>
</dbReference>
<dbReference type="PANTHER" id="PTHR30586">
    <property type="entry name" value="ELECTRON TRANSPORT COMPLEX PROTEIN RNFE"/>
    <property type="match status" value="1"/>
</dbReference>
<evidence type="ECO:0000256" key="6">
    <source>
        <dbReference type="ARBA" id="ARBA00022989"/>
    </source>
</evidence>
<dbReference type="InterPro" id="IPR003667">
    <property type="entry name" value="NqrDE/RnfAE"/>
</dbReference>
<evidence type="ECO:0000256" key="2">
    <source>
        <dbReference type="ARBA" id="ARBA00022448"/>
    </source>
</evidence>
<evidence type="ECO:0000256" key="3">
    <source>
        <dbReference type="ARBA" id="ARBA00022692"/>
    </source>
</evidence>
<keyword evidence="2" id="KW-0813">Transport</keyword>
<feature type="transmembrane region" description="Helical" evidence="8">
    <location>
        <begin position="128"/>
        <end position="149"/>
    </location>
</feature>
<dbReference type="AlphaFoldDB" id="A0A1J5SRG7"/>
<dbReference type="Pfam" id="PF02508">
    <property type="entry name" value="Rnf-Nqr"/>
    <property type="match status" value="1"/>
</dbReference>
<evidence type="ECO:0000256" key="1">
    <source>
        <dbReference type="ARBA" id="ARBA00004127"/>
    </source>
</evidence>
<organism evidence="9">
    <name type="scientific">mine drainage metagenome</name>
    <dbReference type="NCBI Taxonomy" id="410659"/>
    <lineage>
        <taxon>unclassified sequences</taxon>
        <taxon>metagenomes</taxon>
        <taxon>ecological metagenomes</taxon>
    </lineage>
</organism>
<protein>
    <submittedName>
        <fullName evidence="9">Electron transport complex subunit RnfE</fullName>
    </submittedName>
</protein>
<feature type="transmembrane region" description="Helical" evidence="8">
    <location>
        <begin position="181"/>
        <end position="203"/>
    </location>
</feature>
<comment type="subcellular location">
    <subcellularLocation>
        <location evidence="1">Endomembrane system</location>
        <topology evidence="1">Multi-pass membrane protein</topology>
    </subcellularLocation>
</comment>
<evidence type="ECO:0000256" key="4">
    <source>
        <dbReference type="ARBA" id="ARBA00022967"/>
    </source>
</evidence>
<dbReference type="InterPro" id="IPR010968">
    <property type="entry name" value="RnfE"/>
</dbReference>
<evidence type="ECO:0000256" key="8">
    <source>
        <dbReference type="SAM" id="Phobius"/>
    </source>
</evidence>
<sequence>MSNIYKEIAVNGLWKQNPGVVQLLGLCPTLAVTTTAVNGLSLGFATALVMAAANGSVSPVRKFVPNEIRVPIFILVIAALVTVIDMSINAFAHPLHKVLGIFIPLIVVNCIVLARVESFAAKNSPVPSILDGFTMGLGLTLVLGLLGALRELVGKGTLFSGLDLVFGPAAKQFVLTVIPDYHGFLLAVLPPGAFLGLGTLIALRNWVEIRKAEKTNSSTPLLQPALHH</sequence>
<dbReference type="GO" id="GO:0012505">
    <property type="term" value="C:endomembrane system"/>
    <property type="evidence" value="ECO:0007669"/>
    <property type="project" value="UniProtKB-SubCell"/>
</dbReference>
<gene>
    <name evidence="9" type="primary">rnfE_7</name>
    <name evidence="9" type="ORF">GALL_112310</name>
</gene>
<dbReference type="PIRSF" id="PIRSF006102">
    <property type="entry name" value="NQR_DE"/>
    <property type="match status" value="1"/>
</dbReference>
<dbReference type="GO" id="GO:0022900">
    <property type="term" value="P:electron transport chain"/>
    <property type="evidence" value="ECO:0007669"/>
    <property type="project" value="InterPro"/>
</dbReference>
<keyword evidence="5" id="KW-0249">Electron transport</keyword>
<accession>A0A1J5SRG7</accession>
<feature type="transmembrane region" description="Helical" evidence="8">
    <location>
        <begin position="98"/>
        <end position="116"/>
    </location>
</feature>
<keyword evidence="3 8" id="KW-0812">Transmembrane</keyword>
<evidence type="ECO:0000256" key="5">
    <source>
        <dbReference type="ARBA" id="ARBA00022982"/>
    </source>
</evidence>
<keyword evidence="4" id="KW-1278">Translocase</keyword>
<keyword evidence="7 8" id="KW-0472">Membrane</keyword>
<evidence type="ECO:0000313" key="9">
    <source>
        <dbReference type="EMBL" id="OIR06624.1"/>
    </source>
</evidence>
<comment type="caution">
    <text evidence="9">The sequence shown here is derived from an EMBL/GenBank/DDBJ whole genome shotgun (WGS) entry which is preliminary data.</text>
</comment>
<name>A0A1J5SRG7_9ZZZZ</name>